<name>A0A820XDS0_9BILA</name>
<feature type="non-terminal residue" evidence="1">
    <location>
        <position position="23"/>
    </location>
</feature>
<gene>
    <name evidence="1" type="ORF">OVN521_LOCUS42256</name>
</gene>
<accession>A0A820XDS0</accession>
<evidence type="ECO:0000313" key="2">
    <source>
        <dbReference type="Proteomes" id="UP000663866"/>
    </source>
</evidence>
<dbReference type="EMBL" id="CAJOBG010057650">
    <property type="protein sequence ID" value="CAF4529738.1"/>
    <property type="molecule type" value="Genomic_DNA"/>
</dbReference>
<organism evidence="1 2">
    <name type="scientific">Rotaria magnacalcarata</name>
    <dbReference type="NCBI Taxonomy" id="392030"/>
    <lineage>
        <taxon>Eukaryota</taxon>
        <taxon>Metazoa</taxon>
        <taxon>Spiralia</taxon>
        <taxon>Gnathifera</taxon>
        <taxon>Rotifera</taxon>
        <taxon>Eurotatoria</taxon>
        <taxon>Bdelloidea</taxon>
        <taxon>Philodinida</taxon>
        <taxon>Philodinidae</taxon>
        <taxon>Rotaria</taxon>
    </lineage>
</organism>
<reference evidence="1" key="1">
    <citation type="submission" date="2021-02" db="EMBL/GenBank/DDBJ databases">
        <authorList>
            <person name="Nowell W R."/>
        </authorList>
    </citation>
    <scope>NUCLEOTIDE SEQUENCE</scope>
</reference>
<evidence type="ECO:0000313" key="1">
    <source>
        <dbReference type="EMBL" id="CAF4529738.1"/>
    </source>
</evidence>
<protein>
    <submittedName>
        <fullName evidence="1">Uncharacterized protein</fullName>
    </submittedName>
</protein>
<dbReference type="AlphaFoldDB" id="A0A820XDS0"/>
<dbReference type="Proteomes" id="UP000663866">
    <property type="component" value="Unassembled WGS sequence"/>
</dbReference>
<keyword evidence="2" id="KW-1185">Reference proteome</keyword>
<sequence>MATHNYNDSNQIIGHNYIAEYEQ</sequence>
<comment type="caution">
    <text evidence="1">The sequence shown here is derived from an EMBL/GenBank/DDBJ whole genome shotgun (WGS) entry which is preliminary data.</text>
</comment>
<proteinExistence type="predicted"/>